<evidence type="ECO:0000313" key="1">
    <source>
        <dbReference type="EMBL" id="RGV26329.1"/>
    </source>
</evidence>
<accession>A0A412WGK9</accession>
<gene>
    <name evidence="1" type="ORF">DWW24_10105</name>
</gene>
<sequence>MIFKQPLWFIKSADFQFFGSILPCCNVVDWSDTHLKFSIFKYLSFKHSQSQELDNRGGKSLVLLPVLVFENVQQSAKQNLTPDFLKSCCLRSKSLAITTFRVQW</sequence>
<dbReference type="AlphaFoldDB" id="A0A412WGK9"/>
<proteinExistence type="predicted"/>
<evidence type="ECO:0000313" key="2">
    <source>
        <dbReference type="Proteomes" id="UP000283426"/>
    </source>
</evidence>
<reference evidence="1 2" key="1">
    <citation type="submission" date="2018-08" db="EMBL/GenBank/DDBJ databases">
        <title>A genome reference for cultivated species of the human gut microbiota.</title>
        <authorList>
            <person name="Zou Y."/>
            <person name="Xue W."/>
            <person name="Luo G."/>
        </authorList>
    </citation>
    <scope>NUCLEOTIDE SEQUENCE [LARGE SCALE GENOMIC DNA]</scope>
    <source>
        <strain evidence="1 2">AF14-6AC</strain>
    </source>
</reference>
<dbReference type="EMBL" id="QRYW01000019">
    <property type="protein sequence ID" value="RGV26329.1"/>
    <property type="molecule type" value="Genomic_DNA"/>
</dbReference>
<organism evidence="1 2">
    <name type="scientific">Odoribacter splanchnicus</name>
    <dbReference type="NCBI Taxonomy" id="28118"/>
    <lineage>
        <taxon>Bacteria</taxon>
        <taxon>Pseudomonadati</taxon>
        <taxon>Bacteroidota</taxon>
        <taxon>Bacteroidia</taxon>
        <taxon>Bacteroidales</taxon>
        <taxon>Odoribacteraceae</taxon>
        <taxon>Odoribacter</taxon>
    </lineage>
</organism>
<name>A0A412WGK9_9BACT</name>
<dbReference type="Proteomes" id="UP000283426">
    <property type="component" value="Unassembled WGS sequence"/>
</dbReference>
<comment type="caution">
    <text evidence="1">The sequence shown here is derived from an EMBL/GenBank/DDBJ whole genome shotgun (WGS) entry which is preliminary data.</text>
</comment>
<protein>
    <submittedName>
        <fullName evidence="1">Uncharacterized protein</fullName>
    </submittedName>
</protein>